<sequence length="70" mass="7683">MRPYIGLFRLPGYPYVGQDVTSLLDTAARVLDQADDPIELALDLAEAIELAAHVVRDFAADLIIERARAS</sequence>
<gene>
    <name evidence="1" type="ORF">FHU40_003756</name>
</gene>
<evidence type="ECO:0000313" key="1">
    <source>
        <dbReference type="EMBL" id="MBB3043938.1"/>
    </source>
</evidence>
<name>A0A7W4Z2F0_9ACTN</name>
<proteinExistence type="predicted"/>
<comment type="caution">
    <text evidence="1">The sequence shown here is derived from an EMBL/GenBank/DDBJ whole genome shotgun (WGS) entry which is preliminary data.</text>
</comment>
<accession>A0A7W4Z2F0</accession>
<dbReference type="RefSeq" id="WP_183593692.1">
    <property type="nucleotide sequence ID" value="NZ_JACHWR010000002.1"/>
</dbReference>
<dbReference type="EMBL" id="JACHWR010000002">
    <property type="protein sequence ID" value="MBB3043938.1"/>
    <property type="molecule type" value="Genomic_DNA"/>
</dbReference>
<evidence type="ECO:0000313" key="2">
    <source>
        <dbReference type="Proteomes" id="UP000589626"/>
    </source>
</evidence>
<organism evidence="1 2">
    <name type="scientific">Nocardioides soli</name>
    <dbReference type="NCBI Taxonomy" id="1036020"/>
    <lineage>
        <taxon>Bacteria</taxon>
        <taxon>Bacillati</taxon>
        <taxon>Actinomycetota</taxon>
        <taxon>Actinomycetes</taxon>
        <taxon>Propionibacteriales</taxon>
        <taxon>Nocardioidaceae</taxon>
        <taxon>Nocardioides</taxon>
    </lineage>
</organism>
<reference evidence="1 2" key="1">
    <citation type="submission" date="2020-08" db="EMBL/GenBank/DDBJ databases">
        <title>Sequencing the genomes of 1000 actinobacteria strains.</title>
        <authorList>
            <person name="Klenk H.-P."/>
        </authorList>
    </citation>
    <scope>NUCLEOTIDE SEQUENCE [LARGE SCALE GENOMIC DNA]</scope>
    <source>
        <strain evidence="1 2">DSM 105498</strain>
    </source>
</reference>
<keyword evidence="2" id="KW-1185">Reference proteome</keyword>
<dbReference type="Proteomes" id="UP000589626">
    <property type="component" value="Unassembled WGS sequence"/>
</dbReference>
<protein>
    <submittedName>
        <fullName evidence="1">Uncharacterized protein</fullName>
    </submittedName>
</protein>
<dbReference type="AlphaFoldDB" id="A0A7W4Z2F0"/>